<gene>
    <name evidence="1" type="ORF">Zm00014a_012282</name>
</gene>
<dbReference type="AlphaFoldDB" id="A0A3L6DIT9"/>
<name>A0A3L6DIT9_MAIZE</name>
<evidence type="ECO:0000313" key="2">
    <source>
        <dbReference type="Proteomes" id="UP000251960"/>
    </source>
</evidence>
<dbReference type="Proteomes" id="UP000251960">
    <property type="component" value="Chromosome 8"/>
</dbReference>
<sequence>MHDLLAIALETTVKGWILPLSFVNYV</sequence>
<reference evidence="1 2" key="1">
    <citation type="journal article" date="2018" name="Nat. Genet.">
        <title>Extensive intraspecific gene order and gene structural variations between Mo17 and other maize genomes.</title>
        <authorList>
            <person name="Sun S."/>
            <person name="Zhou Y."/>
            <person name="Chen J."/>
            <person name="Shi J."/>
            <person name="Zhao H."/>
            <person name="Zhao H."/>
            <person name="Song W."/>
            <person name="Zhang M."/>
            <person name="Cui Y."/>
            <person name="Dong X."/>
            <person name="Liu H."/>
            <person name="Ma X."/>
            <person name="Jiao Y."/>
            <person name="Wang B."/>
            <person name="Wei X."/>
            <person name="Stein J.C."/>
            <person name="Glaubitz J.C."/>
            <person name="Lu F."/>
            <person name="Yu G."/>
            <person name="Liang C."/>
            <person name="Fengler K."/>
            <person name="Li B."/>
            <person name="Rafalski A."/>
            <person name="Schnable P.S."/>
            <person name="Ware D.H."/>
            <person name="Buckler E.S."/>
            <person name="Lai J."/>
        </authorList>
    </citation>
    <scope>NUCLEOTIDE SEQUENCE [LARGE SCALE GENOMIC DNA]</scope>
    <source>
        <strain evidence="2">cv. Missouri 17</strain>
        <tissue evidence="1">Seedling</tissue>
    </source>
</reference>
<dbReference type="EMBL" id="NCVQ01000009">
    <property type="protein sequence ID" value="PWZ08494.1"/>
    <property type="molecule type" value="Genomic_DNA"/>
</dbReference>
<organism evidence="1 2">
    <name type="scientific">Zea mays</name>
    <name type="common">Maize</name>
    <dbReference type="NCBI Taxonomy" id="4577"/>
    <lineage>
        <taxon>Eukaryota</taxon>
        <taxon>Viridiplantae</taxon>
        <taxon>Streptophyta</taxon>
        <taxon>Embryophyta</taxon>
        <taxon>Tracheophyta</taxon>
        <taxon>Spermatophyta</taxon>
        <taxon>Magnoliopsida</taxon>
        <taxon>Liliopsida</taxon>
        <taxon>Poales</taxon>
        <taxon>Poaceae</taxon>
        <taxon>PACMAD clade</taxon>
        <taxon>Panicoideae</taxon>
        <taxon>Andropogonodae</taxon>
        <taxon>Andropogoneae</taxon>
        <taxon>Tripsacinae</taxon>
        <taxon>Zea</taxon>
    </lineage>
</organism>
<comment type="caution">
    <text evidence="1">The sequence shown here is derived from an EMBL/GenBank/DDBJ whole genome shotgun (WGS) entry which is preliminary data.</text>
</comment>
<proteinExistence type="predicted"/>
<evidence type="ECO:0000313" key="1">
    <source>
        <dbReference type="EMBL" id="PWZ08494.1"/>
    </source>
</evidence>
<accession>A0A3L6DIT9</accession>
<protein>
    <submittedName>
        <fullName evidence="1">Uncharacterized protein</fullName>
    </submittedName>
</protein>